<dbReference type="PANTHER" id="PTHR15228:SF25">
    <property type="entry name" value="F-BAR DOMAIN-CONTAINING PROTEIN"/>
    <property type="match status" value="1"/>
</dbReference>
<organism evidence="3">
    <name type="scientific">Oikopleura dioica</name>
    <name type="common">Tunicate</name>
    <dbReference type="NCBI Taxonomy" id="34765"/>
    <lineage>
        <taxon>Eukaryota</taxon>
        <taxon>Metazoa</taxon>
        <taxon>Chordata</taxon>
        <taxon>Tunicata</taxon>
        <taxon>Appendicularia</taxon>
        <taxon>Copelata</taxon>
        <taxon>Oikopleuridae</taxon>
        <taxon>Oikopleura</taxon>
    </lineage>
</organism>
<reference evidence="3" key="1">
    <citation type="journal article" date="2010" name="Science">
        <title>Plasticity of animal genome architecture unmasked by rapid evolution of a pelagic tunicate.</title>
        <authorList>
            <person name="Denoeud F."/>
            <person name="Henriet S."/>
            <person name="Mungpakdee S."/>
            <person name="Aury J.M."/>
            <person name="Da Silva C."/>
            <person name="Brinkmann H."/>
            <person name="Mikhaleva J."/>
            <person name="Olsen L.C."/>
            <person name="Jubin C."/>
            <person name="Canestro C."/>
            <person name="Bouquet J.M."/>
            <person name="Danks G."/>
            <person name="Poulain J."/>
            <person name="Campsteijn C."/>
            <person name="Adamski M."/>
            <person name="Cross I."/>
            <person name="Yadetie F."/>
            <person name="Muffato M."/>
            <person name="Louis A."/>
            <person name="Butcher S."/>
            <person name="Tsagkogeorga G."/>
            <person name="Konrad A."/>
            <person name="Singh S."/>
            <person name="Jensen M.F."/>
            <person name="Cong E.H."/>
            <person name="Eikeseth-Otteraa H."/>
            <person name="Noel B."/>
            <person name="Anthouard V."/>
            <person name="Porcel B.M."/>
            <person name="Kachouri-Lafond R."/>
            <person name="Nishino A."/>
            <person name="Ugolini M."/>
            <person name="Chourrout P."/>
            <person name="Nishida H."/>
            <person name="Aasland R."/>
            <person name="Huzurbazar S."/>
            <person name="Westhof E."/>
            <person name="Delsuc F."/>
            <person name="Lehrach H."/>
            <person name="Reinhardt R."/>
            <person name="Weissenbach J."/>
            <person name="Roy S.W."/>
            <person name="Artiguenave F."/>
            <person name="Postlethwait J.H."/>
            <person name="Manak J.R."/>
            <person name="Thompson E.M."/>
            <person name="Jaillon O."/>
            <person name="Du Pasquier L."/>
            <person name="Boudinot P."/>
            <person name="Liberles D.A."/>
            <person name="Volff J.N."/>
            <person name="Philippe H."/>
            <person name="Lenhard B."/>
            <person name="Roest Crollius H."/>
            <person name="Wincker P."/>
            <person name="Chourrout D."/>
        </authorList>
    </citation>
    <scope>NUCLEOTIDE SEQUENCE [LARGE SCALE GENOMIC DNA]</scope>
</reference>
<dbReference type="SMART" id="SM00324">
    <property type="entry name" value="RhoGAP"/>
    <property type="match status" value="1"/>
</dbReference>
<gene>
    <name evidence="3" type="ORF">GSOID_T00019680001</name>
</gene>
<sequence>MIAFFVSLLSCFKKQEDEPEAAPPAPSAPRRVRRVLGEPLKETIRDGESEPFWLRYITETISTQTIRGYIGLFRVPGNQRRITKIVDSFSKDGTILENDGSFTDADFCTSLKRLLRFLPEPLISRHIHDALLDIAYDFSQTSGNTVIFEKMTATLAKLAEAEKTTLEALIGFLRSVAGDAETNLMTVENLGLVLGPTLMKLPEPMTTDPAERIEYDLQKDVLEMILSSNWPEQESDSETEYYEASSYASTYATCSEGDSSLFF</sequence>
<keyword evidence="1" id="KW-0343">GTPase activation</keyword>
<dbReference type="SUPFAM" id="SSF48350">
    <property type="entry name" value="GTPase activation domain, GAP"/>
    <property type="match status" value="1"/>
</dbReference>
<dbReference type="GO" id="GO:0005096">
    <property type="term" value="F:GTPase activator activity"/>
    <property type="evidence" value="ECO:0007669"/>
    <property type="project" value="UniProtKB-KW"/>
</dbReference>
<dbReference type="PROSITE" id="PS50238">
    <property type="entry name" value="RHOGAP"/>
    <property type="match status" value="1"/>
</dbReference>
<dbReference type="Proteomes" id="UP000011014">
    <property type="component" value="Unassembled WGS sequence"/>
</dbReference>
<dbReference type="InterPro" id="IPR000198">
    <property type="entry name" value="RhoGAP_dom"/>
</dbReference>
<dbReference type="Pfam" id="PF00620">
    <property type="entry name" value="RhoGAP"/>
    <property type="match status" value="1"/>
</dbReference>
<evidence type="ECO:0000313" key="3">
    <source>
        <dbReference type="EMBL" id="CBY39135.1"/>
    </source>
</evidence>
<proteinExistence type="predicted"/>
<name>E4YUJ6_OIKDI</name>
<dbReference type="Gene3D" id="1.10.555.10">
    <property type="entry name" value="Rho GTPase activation protein"/>
    <property type="match status" value="1"/>
</dbReference>
<dbReference type="GO" id="GO:0051056">
    <property type="term" value="P:regulation of small GTPase mediated signal transduction"/>
    <property type="evidence" value="ECO:0007669"/>
    <property type="project" value="UniProtKB-ARBA"/>
</dbReference>
<dbReference type="InterPro" id="IPR008936">
    <property type="entry name" value="Rho_GTPase_activation_prot"/>
</dbReference>
<dbReference type="EMBL" id="FN655437">
    <property type="protein sequence ID" value="CBY39135.1"/>
    <property type="molecule type" value="Genomic_DNA"/>
</dbReference>
<feature type="domain" description="Rho-GAP" evidence="2">
    <location>
        <begin position="38"/>
        <end position="233"/>
    </location>
</feature>
<evidence type="ECO:0000256" key="1">
    <source>
        <dbReference type="ARBA" id="ARBA00022468"/>
    </source>
</evidence>
<accession>E4YUJ6</accession>
<dbReference type="GO" id="GO:0007165">
    <property type="term" value="P:signal transduction"/>
    <property type="evidence" value="ECO:0007669"/>
    <property type="project" value="InterPro"/>
</dbReference>
<protein>
    <recommendedName>
        <fullName evidence="2">Rho-GAP domain-containing protein</fullName>
    </recommendedName>
</protein>
<dbReference type="InterPro" id="IPR051025">
    <property type="entry name" value="RhoGAP"/>
</dbReference>
<evidence type="ECO:0000259" key="2">
    <source>
        <dbReference type="PROSITE" id="PS50238"/>
    </source>
</evidence>
<dbReference type="CDD" id="cd00159">
    <property type="entry name" value="RhoGAP"/>
    <property type="match status" value="1"/>
</dbReference>
<dbReference type="AlphaFoldDB" id="E4YUJ6"/>
<dbReference type="PANTHER" id="PTHR15228">
    <property type="entry name" value="SPERMATHECAL PHYSIOLOGY VARIANT"/>
    <property type="match status" value="1"/>
</dbReference>